<dbReference type="STRING" id="1123062.SAMN02745775_11119"/>
<dbReference type="OrthoDB" id="9801219at2"/>
<evidence type="ECO:0000259" key="9">
    <source>
        <dbReference type="Pfam" id="PF00294"/>
    </source>
</evidence>
<feature type="domain" description="Carbohydrate kinase PfkB" evidence="9">
    <location>
        <begin position="11"/>
        <end position="290"/>
    </location>
</feature>
<dbReference type="InterPro" id="IPR011611">
    <property type="entry name" value="PfkB_dom"/>
</dbReference>
<evidence type="ECO:0000256" key="1">
    <source>
        <dbReference type="ARBA" id="ARBA00010688"/>
    </source>
</evidence>
<evidence type="ECO:0000256" key="5">
    <source>
        <dbReference type="ARBA" id="ARBA00022840"/>
    </source>
</evidence>
<evidence type="ECO:0000256" key="6">
    <source>
        <dbReference type="ARBA" id="ARBA00047745"/>
    </source>
</evidence>
<evidence type="ECO:0000313" key="10">
    <source>
        <dbReference type="EMBL" id="SFK92989.1"/>
    </source>
</evidence>
<name>A0A1I4DJ98_9PROT</name>
<comment type="function">
    <text evidence="8">Catalyzes the ATP-dependent phosphorylation of fructose-l-phosphate to fructose-l,6-bisphosphate.</text>
</comment>
<dbReference type="PANTHER" id="PTHR46566:SF5">
    <property type="entry name" value="1-PHOSPHOFRUCTOKINASE"/>
    <property type="match status" value="1"/>
</dbReference>
<dbReference type="FunFam" id="3.40.1190.20:FF:000001">
    <property type="entry name" value="Phosphofructokinase"/>
    <property type="match status" value="1"/>
</dbReference>
<dbReference type="NCBIfam" id="TIGR03168">
    <property type="entry name" value="1-PFK"/>
    <property type="match status" value="1"/>
</dbReference>
<dbReference type="Pfam" id="PF00294">
    <property type="entry name" value="PfkB"/>
    <property type="match status" value="1"/>
</dbReference>
<proteinExistence type="inferred from homology"/>
<dbReference type="RefSeq" id="WP_092962112.1">
    <property type="nucleotide sequence ID" value="NZ_FOSQ01000011.1"/>
</dbReference>
<evidence type="ECO:0000256" key="7">
    <source>
        <dbReference type="PIRNR" id="PIRNR000535"/>
    </source>
</evidence>
<protein>
    <recommendedName>
        <fullName evidence="7">Phosphofructokinase</fullName>
    </recommendedName>
</protein>
<comment type="similarity">
    <text evidence="1 7 8">Belongs to the carbohydrate kinase PfkB family.</text>
</comment>
<keyword evidence="5 8" id="KW-0067">ATP-binding</keyword>
<evidence type="ECO:0000256" key="3">
    <source>
        <dbReference type="ARBA" id="ARBA00022741"/>
    </source>
</evidence>
<reference evidence="10 11" key="1">
    <citation type="submission" date="2016-10" db="EMBL/GenBank/DDBJ databases">
        <authorList>
            <person name="de Groot N.N."/>
        </authorList>
    </citation>
    <scope>NUCLEOTIDE SEQUENCE [LARGE SCALE GENOMIC DNA]</scope>
    <source>
        <strain evidence="10 11">DSM 19981</strain>
    </source>
</reference>
<dbReference type="InterPro" id="IPR002173">
    <property type="entry name" value="Carboh/pur_kinase_PfkB_CS"/>
</dbReference>
<dbReference type="SUPFAM" id="SSF53613">
    <property type="entry name" value="Ribokinase-like"/>
    <property type="match status" value="1"/>
</dbReference>
<gene>
    <name evidence="10" type="ORF">SAMN02745775_11119</name>
</gene>
<evidence type="ECO:0000313" key="11">
    <source>
        <dbReference type="Proteomes" id="UP000199473"/>
    </source>
</evidence>
<dbReference type="PIRSF" id="PIRSF000535">
    <property type="entry name" value="1PFK/6PFK/LacC"/>
    <property type="match status" value="1"/>
</dbReference>
<accession>A0A1I4DJ98</accession>
<keyword evidence="11" id="KW-1185">Reference proteome</keyword>
<comment type="catalytic activity">
    <reaction evidence="6 8">
        <text>beta-D-fructose 1-phosphate + ATP = beta-D-fructose 1,6-bisphosphate + ADP + H(+)</text>
        <dbReference type="Rhea" id="RHEA:14213"/>
        <dbReference type="ChEBI" id="CHEBI:15378"/>
        <dbReference type="ChEBI" id="CHEBI:30616"/>
        <dbReference type="ChEBI" id="CHEBI:32966"/>
        <dbReference type="ChEBI" id="CHEBI:138881"/>
        <dbReference type="ChEBI" id="CHEBI:456216"/>
        <dbReference type="EC" id="2.7.1.56"/>
    </reaction>
</comment>
<keyword evidence="4 8" id="KW-0418">Kinase</keyword>
<dbReference type="GO" id="GO:0005829">
    <property type="term" value="C:cytosol"/>
    <property type="evidence" value="ECO:0007669"/>
    <property type="project" value="TreeGrafter"/>
</dbReference>
<dbReference type="Gene3D" id="3.40.1190.20">
    <property type="match status" value="1"/>
</dbReference>
<dbReference type="PROSITE" id="PS00583">
    <property type="entry name" value="PFKB_KINASES_1"/>
    <property type="match status" value="1"/>
</dbReference>
<dbReference type="AlphaFoldDB" id="A0A1I4DJ98"/>
<dbReference type="NCBIfam" id="TIGR03828">
    <property type="entry name" value="pfkB"/>
    <property type="match status" value="1"/>
</dbReference>
<keyword evidence="3 8" id="KW-0547">Nucleotide-binding</keyword>
<dbReference type="GO" id="GO:0008662">
    <property type="term" value="F:1-phosphofructokinase activity"/>
    <property type="evidence" value="ECO:0007669"/>
    <property type="project" value="UniProtKB-UniRule"/>
</dbReference>
<dbReference type="CDD" id="cd01164">
    <property type="entry name" value="FruK_PfkB_like"/>
    <property type="match status" value="1"/>
</dbReference>
<sequence>MLTLTLNPAIDVTVALEALLPGQVNPAVGQERHAAGKGINVASCLADWGAAVTATGLLGADNDAIFRALFTEKRIADHCTRIPGETRTNIKLLDRSSGETTDINLPGLAPDGAALDACIAAAEQARDIAVLCGSLPRGVQSDIYARLTATLVARGVRVVADASGAALKALLDGAVMPHAIKPNRHELEGLVGHALPDAAALLGAARRLVARGVGLVVVSMGGEGALFVTADAALRVHPPAVPVTSSVGAGDAMVAGIVAGLADNLPLPALACRATAFAAGKLQKTGAQIPGRAAVEAIAATLRPEPIE</sequence>
<keyword evidence="2 7" id="KW-0808">Transferase</keyword>
<dbReference type="InterPro" id="IPR029056">
    <property type="entry name" value="Ribokinase-like"/>
</dbReference>
<organism evidence="10 11">
    <name type="scientific">Falsiroseomonas stagni DSM 19981</name>
    <dbReference type="NCBI Taxonomy" id="1123062"/>
    <lineage>
        <taxon>Bacteria</taxon>
        <taxon>Pseudomonadati</taxon>
        <taxon>Pseudomonadota</taxon>
        <taxon>Alphaproteobacteria</taxon>
        <taxon>Acetobacterales</taxon>
        <taxon>Roseomonadaceae</taxon>
        <taxon>Falsiroseomonas</taxon>
    </lineage>
</organism>
<evidence type="ECO:0000256" key="8">
    <source>
        <dbReference type="RuleBase" id="RU369061"/>
    </source>
</evidence>
<evidence type="ECO:0000256" key="2">
    <source>
        <dbReference type="ARBA" id="ARBA00022679"/>
    </source>
</evidence>
<dbReference type="EMBL" id="FOSQ01000011">
    <property type="protein sequence ID" value="SFK92989.1"/>
    <property type="molecule type" value="Genomic_DNA"/>
</dbReference>
<dbReference type="InterPro" id="IPR022463">
    <property type="entry name" value="1-PFruKinase"/>
</dbReference>
<dbReference type="GO" id="GO:0044281">
    <property type="term" value="P:small molecule metabolic process"/>
    <property type="evidence" value="ECO:0007669"/>
    <property type="project" value="UniProtKB-ARBA"/>
</dbReference>
<evidence type="ECO:0000256" key="4">
    <source>
        <dbReference type="ARBA" id="ARBA00022777"/>
    </source>
</evidence>
<dbReference type="InterPro" id="IPR017583">
    <property type="entry name" value="Tagatose/fructose_Pkinase"/>
</dbReference>
<dbReference type="Proteomes" id="UP000199473">
    <property type="component" value="Unassembled WGS sequence"/>
</dbReference>
<dbReference type="PANTHER" id="PTHR46566">
    <property type="entry name" value="1-PHOSPHOFRUCTOKINASE-RELATED"/>
    <property type="match status" value="1"/>
</dbReference>
<dbReference type="GO" id="GO:0016052">
    <property type="term" value="P:carbohydrate catabolic process"/>
    <property type="evidence" value="ECO:0007669"/>
    <property type="project" value="UniProtKB-ARBA"/>
</dbReference>
<dbReference type="PROSITE" id="PS00584">
    <property type="entry name" value="PFKB_KINASES_2"/>
    <property type="match status" value="1"/>
</dbReference>
<dbReference type="GO" id="GO:0005524">
    <property type="term" value="F:ATP binding"/>
    <property type="evidence" value="ECO:0007669"/>
    <property type="project" value="UniProtKB-UniRule"/>
</dbReference>